<dbReference type="GO" id="GO:0009396">
    <property type="term" value="P:folic acid-containing compound biosynthetic process"/>
    <property type="evidence" value="ECO:0007669"/>
    <property type="project" value="TreeGrafter"/>
</dbReference>
<evidence type="ECO:0000256" key="4">
    <source>
        <dbReference type="PIRSR" id="PIRSR006806-1"/>
    </source>
</evidence>
<dbReference type="RefSeq" id="WP_097157333.1">
    <property type="nucleotide sequence ID" value="NZ_JBEPMQ010000013.1"/>
</dbReference>
<dbReference type="Proteomes" id="UP000219546">
    <property type="component" value="Unassembled WGS sequence"/>
</dbReference>
<keyword evidence="3 4" id="KW-0067">ATP-binding</keyword>
<name>A0A285CK22_9BACI</name>
<keyword evidence="2 4" id="KW-0547">Nucleotide-binding</keyword>
<dbReference type="Gene3D" id="3.40.50.10420">
    <property type="entry name" value="NagB/RpiA/CoA transferase-like"/>
    <property type="match status" value="1"/>
</dbReference>
<feature type="binding site" evidence="4">
    <location>
        <position position="51"/>
    </location>
    <ligand>
        <name>substrate</name>
    </ligand>
</feature>
<gene>
    <name evidence="6" type="ORF">SAMN05877753_102126</name>
</gene>
<keyword evidence="7" id="KW-1185">Reference proteome</keyword>
<dbReference type="PANTHER" id="PTHR23407:SF1">
    <property type="entry name" value="5-FORMYLTETRAHYDROFOLATE CYCLO-LIGASE"/>
    <property type="match status" value="1"/>
</dbReference>
<dbReference type="NCBIfam" id="TIGR02727">
    <property type="entry name" value="MTHFS_bact"/>
    <property type="match status" value="1"/>
</dbReference>
<comment type="cofactor">
    <cofactor evidence="5">
        <name>Mg(2+)</name>
        <dbReference type="ChEBI" id="CHEBI:18420"/>
    </cofactor>
</comment>
<dbReference type="GO" id="GO:0030272">
    <property type="term" value="F:5-formyltetrahydrofolate cyclo-ligase activity"/>
    <property type="evidence" value="ECO:0007669"/>
    <property type="project" value="UniProtKB-EC"/>
</dbReference>
<dbReference type="PANTHER" id="PTHR23407">
    <property type="entry name" value="ATPASE INHIBITOR/5-FORMYLTETRAHYDROFOLATE CYCLO-LIGASE"/>
    <property type="match status" value="1"/>
</dbReference>
<dbReference type="GO" id="GO:0035999">
    <property type="term" value="P:tetrahydrofolate interconversion"/>
    <property type="evidence" value="ECO:0007669"/>
    <property type="project" value="TreeGrafter"/>
</dbReference>
<evidence type="ECO:0000256" key="2">
    <source>
        <dbReference type="ARBA" id="ARBA00022741"/>
    </source>
</evidence>
<dbReference type="Pfam" id="PF01812">
    <property type="entry name" value="5-FTHF_cyc-lig"/>
    <property type="match status" value="1"/>
</dbReference>
<dbReference type="PIRSF" id="PIRSF006806">
    <property type="entry name" value="FTHF_cligase"/>
    <property type="match status" value="1"/>
</dbReference>
<keyword evidence="5" id="KW-0460">Magnesium</keyword>
<feature type="binding site" evidence="4">
    <location>
        <position position="56"/>
    </location>
    <ligand>
        <name>substrate</name>
    </ligand>
</feature>
<dbReference type="SUPFAM" id="SSF100950">
    <property type="entry name" value="NagB/RpiA/CoA transferase-like"/>
    <property type="match status" value="1"/>
</dbReference>
<dbReference type="InterPro" id="IPR002698">
    <property type="entry name" value="FTHF_cligase"/>
</dbReference>
<evidence type="ECO:0000256" key="1">
    <source>
        <dbReference type="ARBA" id="ARBA00010638"/>
    </source>
</evidence>
<keyword evidence="6" id="KW-0436">Ligase</keyword>
<dbReference type="InterPro" id="IPR024185">
    <property type="entry name" value="FTHF_cligase-like_sf"/>
</dbReference>
<sequence length="191" mass="22153">MDKTKELIRKEMKTCLKQLTKPVYEQKSYSIAETLIKQPDWKNAQTIGITLSVFPEVDTYFIIKQAWLEKKQVAVPRCIVQRRHLDFRLLCSFTQLENVYIHLWEPQPAATESIEKKEIDLLIVPGLAFSLSGYRIGFGGGYYDRYLVDFPGKTLSLAFKEQLMDSIPADPYDRKIQQIVTEGTIIQTDRE</sequence>
<evidence type="ECO:0000256" key="3">
    <source>
        <dbReference type="ARBA" id="ARBA00022840"/>
    </source>
</evidence>
<dbReference type="EMBL" id="OAOP01000002">
    <property type="protein sequence ID" value="SNX67922.1"/>
    <property type="molecule type" value="Genomic_DNA"/>
</dbReference>
<dbReference type="GO" id="GO:0046872">
    <property type="term" value="F:metal ion binding"/>
    <property type="evidence" value="ECO:0007669"/>
    <property type="project" value="UniProtKB-KW"/>
</dbReference>
<reference evidence="6 7" key="1">
    <citation type="submission" date="2017-08" db="EMBL/GenBank/DDBJ databases">
        <authorList>
            <person name="de Groot N.N."/>
        </authorList>
    </citation>
    <scope>NUCLEOTIDE SEQUENCE [LARGE SCALE GENOMIC DNA]</scope>
    <source>
        <strain evidence="6 7">JC228</strain>
    </source>
</reference>
<protein>
    <recommendedName>
        <fullName evidence="5">5-formyltetrahydrofolate cyclo-ligase</fullName>
        <ecNumber evidence="5">6.3.3.2</ecNumber>
    </recommendedName>
</protein>
<dbReference type="OrthoDB" id="9801938at2"/>
<dbReference type="EC" id="6.3.3.2" evidence="5"/>
<dbReference type="AlphaFoldDB" id="A0A285CK22"/>
<comment type="similarity">
    <text evidence="1 5">Belongs to the 5-formyltetrahydrofolate cyclo-ligase family.</text>
</comment>
<proteinExistence type="inferred from homology"/>
<keyword evidence="5" id="KW-0479">Metal-binding</keyword>
<dbReference type="InterPro" id="IPR037171">
    <property type="entry name" value="NagB/RpiA_transferase-like"/>
</dbReference>
<comment type="catalytic activity">
    <reaction evidence="5">
        <text>(6S)-5-formyl-5,6,7,8-tetrahydrofolate + ATP = (6R)-5,10-methenyltetrahydrofolate + ADP + phosphate</text>
        <dbReference type="Rhea" id="RHEA:10488"/>
        <dbReference type="ChEBI" id="CHEBI:30616"/>
        <dbReference type="ChEBI" id="CHEBI:43474"/>
        <dbReference type="ChEBI" id="CHEBI:57455"/>
        <dbReference type="ChEBI" id="CHEBI:57457"/>
        <dbReference type="ChEBI" id="CHEBI:456216"/>
        <dbReference type="EC" id="6.3.3.2"/>
    </reaction>
</comment>
<evidence type="ECO:0000313" key="7">
    <source>
        <dbReference type="Proteomes" id="UP000219546"/>
    </source>
</evidence>
<feature type="binding site" evidence="4">
    <location>
        <begin position="135"/>
        <end position="143"/>
    </location>
    <ligand>
        <name>ATP</name>
        <dbReference type="ChEBI" id="CHEBI:30616"/>
    </ligand>
</feature>
<evidence type="ECO:0000313" key="6">
    <source>
        <dbReference type="EMBL" id="SNX67922.1"/>
    </source>
</evidence>
<organism evidence="6 7">
    <name type="scientific">Bacillus oleivorans</name>
    <dbReference type="NCBI Taxonomy" id="1448271"/>
    <lineage>
        <taxon>Bacteria</taxon>
        <taxon>Bacillati</taxon>
        <taxon>Bacillota</taxon>
        <taxon>Bacilli</taxon>
        <taxon>Bacillales</taxon>
        <taxon>Bacillaceae</taxon>
        <taxon>Bacillus</taxon>
    </lineage>
</organism>
<accession>A0A285CK22</accession>
<dbReference type="GO" id="GO:0005524">
    <property type="term" value="F:ATP binding"/>
    <property type="evidence" value="ECO:0007669"/>
    <property type="project" value="UniProtKB-KW"/>
</dbReference>
<evidence type="ECO:0000256" key="5">
    <source>
        <dbReference type="RuleBase" id="RU361279"/>
    </source>
</evidence>
<feature type="binding site" evidence="4">
    <location>
        <begin position="5"/>
        <end position="9"/>
    </location>
    <ligand>
        <name>ATP</name>
        <dbReference type="ChEBI" id="CHEBI:30616"/>
    </ligand>
</feature>